<dbReference type="InterPro" id="IPR010290">
    <property type="entry name" value="TM_effector"/>
</dbReference>
<dbReference type="Gene3D" id="1.20.1250.20">
    <property type="entry name" value="MFS general substrate transporter like domains"/>
    <property type="match status" value="1"/>
</dbReference>
<accession>A0A1T5IDC2</accession>
<proteinExistence type="predicted"/>
<feature type="transmembrane region" description="Helical" evidence="7">
    <location>
        <begin position="385"/>
        <end position="404"/>
    </location>
</feature>
<feature type="transmembrane region" description="Helical" evidence="7">
    <location>
        <begin position="258"/>
        <end position="279"/>
    </location>
</feature>
<dbReference type="Proteomes" id="UP000190857">
    <property type="component" value="Unassembled WGS sequence"/>
</dbReference>
<keyword evidence="9" id="KW-1185">Reference proteome</keyword>
<organism evidence="8 9">
    <name type="scientific">Okibacterium fritillariae</name>
    <dbReference type="NCBI Taxonomy" id="123320"/>
    <lineage>
        <taxon>Bacteria</taxon>
        <taxon>Bacillati</taxon>
        <taxon>Actinomycetota</taxon>
        <taxon>Actinomycetes</taxon>
        <taxon>Micrococcales</taxon>
        <taxon>Microbacteriaceae</taxon>
        <taxon>Okibacterium</taxon>
    </lineage>
</organism>
<dbReference type="PANTHER" id="PTHR23513:SF6">
    <property type="entry name" value="MAJOR FACILITATOR SUPERFAMILY ASSOCIATED DOMAIN-CONTAINING PROTEIN"/>
    <property type="match status" value="1"/>
</dbReference>
<dbReference type="InterPro" id="IPR036259">
    <property type="entry name" value="MFS_trans_sf"/>
</dbReference>
<keyword evidence="5 7" id="KW-1133">Transmembrane helix</keyword>
<evidence type="ECO:0000256" key="2">
    <source>
        <dbReference type="ARBA" id="ARBA00022448"/>
    </source>
</evidence>
<evidence type="ECO:0000256" key="1">
    <source>
        <dbReference type="ARBA" id="ARBA00004651"/>
    </source>
</evidence>
<reference evidence="8 9" key="1">
    <citation type="submission" date="2017-02" db="EMBL/GenBank/DDBJ databases">
        <authorList>
            <person name="Peterson S.W."/>
        </authorList>
    </citation>
    <scope>NUCLEOTIDE SEQUENCE [LARGE SCALE GENOMIC DNA]</scope>
    <source>
        <strain evidence="8 9">VKM Ac-2059</strain>
    </source>
</reference>
<keyword evidence="6 7" id="KW-0472">Membrane</keyword>
<dbReference type="RefSeq" id="WP_159449457.1">
    <property type="nucleotide sequence ID" value="NZ_FUZP01000001.1"/>
</dbReference>
<dbReference type="GO" id="GO:0005886">
    <property type="term" value="C:plasma membrane"/>
    <property type="evidence" value="ECO:0007669"/>
    <property type="project" value="UniProtKB-SubCell"/>
</dbReference>
<sequence>MSRPTPAAPRRLGRDFSRFWTAQATSAFGAQIGDLALPLLAVLTLGASAGEVGLLAVLRWLPFLLLALPLGVLVDRRRRRPLLVGADMARAILTAVIVVLAVCGLLNLVLLGVVVFCVGIFTVLFEVSYQSYLPAVVGRPGLERANGRLQATASAAQVGGPGLAGLLVQALGAPWAVLAHALTYGASALALIGIRTREESPTPTGRRFWRDLVDGLNVVRADPILVSLAGFSGIYNLFAQWIMVLFTVHAVRDLGLDAGGLGLVLSLGAVGAVLGALAAPRAVRRWGAGVVLVSCAVAECLALAVLPILDPTAPQLVIMSALVAAFAVNGAGTALSSVVALTIRQLRTPDRVLGRVNATLRWLTYGTVAVGAGLGGLAGELWGTRFGIAIGCSGLLLVVLWVALSPLRSVRDPQSLDVTEAPAATSAAPHG</sequence>
<feature type="transmembrane region" description="Helical" evidence="7">
    <location>
        <begin position="215"/>
        <end position="238"/>
    </location>
</feature>
<dbReference type="CDD" id="cd06173">
    <property type="entry name" value="MFS_MefA_like"/>
    <property type="match status" value="1"/>
</dbReference>
<name>A0A1T5IDC2_9MICO</name>
<evidence type="ECO:0000256" key="7">
    <source>
        <dbReference type="SAM" id="Phobius"/>
    </source>
</evidence>
<keyword evidence="4 7" id="KW-0812">Transmembrane</keyword>
<feature type="transmembrane region" description="Helical" evidence="7">
    <location>
        <begin position="20"/>
        <end position="46"/>
    </location>
</feature>
<dbReference type="EMBL" id="FUZP01000001">
    <property type="protein sequence ID" value="SKC37070.1"/>
    <property type="molecule type" value="Genomic_DNA"/>
</dbReference>
<feature type="transmembrane region" description="Helical" evidence="7">
    <location>
        <begin position="315"/>
        <end position="341"/>
    </location>
</feature>
<evidence type="ECO:0000256" key="4">
    <source>
        <dbReference type="ARBA" id="ARBA00022692"/>
    </source>
</evidence>
<protein>
    <submittedName>
        <fullName evidence="8">Na+/melibiose symporter</fullName>
    </submittedName>
</protein>
<feature type="transmembrane region" description="Helical" evidence="7">
    <location>
        <begin position="95"/>
        <end position="125"/>
    </location>
</feature>
<gene>
    <name evidence="8" type="ORF">SAMN06309945_0273</name>
</gene>
<feature type="transmembrane region" description="Helical" evidence="7">
    <location>
        <begin position="173"/>
        <end position="194"/>
    </location>
</feature>
<keyword evidence="3" id="KW-1003">Cell membrane</keyword>
<feature type="transmembrane region" description="Helical" evidence="7">
    <location>
        <begin position="52"/>
        <end position="74"/>
    </location>
</feature>
<keyword evidence="2" id="KW-0813">Transport</keyword>
<dbReference type="Pfam" id="PF05977">
    <property type="entry name" value="MFS_3"/>
    <property type="match status" value="1"/>
</dbReference>
<dbReference type="SUPFAM" id="SSF103473">
    <property type="entry name" value="MFS general substrate transporter"/>
    <property type="match status" value="1"/>
</dbReference>
<dbReference type="PANTHER" id="PTHR23513">
    <property type="entry name" value="INTEGRAL MEMBRANE EFFLUX PROTEIN-RELATED"/>
    <property type="match status" value="1"/>
</dbReference>
<evidence type="ECO:0000313" key="9">
    <source>
        <dbReference type="Proteomes" id="UP000190857"/>
    </source>
</evidence>
<evidence type="ECO:0000256" key="3">
    <source>
        <dbReference type="ARBA" id="ARBA00022475"/>
    </source>
</evidence>
<evidence type="ECO:0000256" key="6">
    <source>
        <dbReference type="ARBA" id="ARBA00023136"/>
    </source>
</evidence>
<comment type="subcellular location">
    <subcellularLocation>
        <location evidence="1">Cell membrane</location>
        <topology evidence="1">Multi-pass membrane protein</topology>
    </subcellularLocation>
</comment>
<evidence type="ECO:0000256" key="5">
    <source>
        <dbReference type="ARBA" id="ARBA00022989"/>
    </source>
</evidence>
<evidence type="ECO:0000313" key="8">
    <source>
        <dbReference type="EMBL" id="SKC37070.1"/>
    </source>
</evidence>
<dbReference type="AlphaFoldDB" id="A0A1T5IDC2"/>
<dbReference type="STRING" id="123320.SAMN06309945_0273"/>
<feature type="transmembrane region" description="Helical" evidence="7">
    <location>
        <begin position="362"/>
        <end position="379"/>
    </location>
</feature>
<dbReference type="OrthoDB" id="9815525at2"/>
<feature type="transmembrane region" description="Helical" evidence="7">
    <location>
        <begin position="286"/>
        <end position="309"/>
    </location>
</feature>